<organism evidence="6 7">
    <name type="scientific">Sphingomonas kaistensis</name>
    <dbReference type="NCBI Taxonomy" id="298708"/>
    <lineage>
        <taxon>Bacteria</taxon>
        <taxon>Pseudomonadati</taxon>
        <taxon>Pseudomonadota</taxon>
        <taxon>Alphaproteobacteria</taxon>
        <taxon>Sphingomonadales</taxon>
        <taxon>Sphingomonadaceae</taxon>
        <taxon>Sphingomonas</taxon>
    </lineage>
</organism>
<dbReference type="Pfam" id="PF05118">
    <property type="entry name" value="Asp_Arg_Hydrox"/>
    <property type="match status" value="1"/>
</dbReference>
<dbReference type="PANTHER" id="PTHR46332">
    <property type="entry name" value="ASPARTATE BETA-HYDROXYLASE DOMAIN-CONTAINING PROTEIN 2"/>
    <property type="match status" value="1"/>
</dbReference>
<evidence type="ECO:0000256" key="2">
    <source>
        <dbReference type="ARBA" id="ARBA00022964"/>
    </source>
</evidence>
<gene>
    <name evidence="6" type="ORF">V6R86_02535</name>
</gene>
<dbReference type="SUPFAM" id="SSF48452">
    <property type="entry name" value="TPR-like"/>
    <property type="match status" value="1"/>
</dbReference>
<dbReference type="InterPro" id="IPR019734">
    <property type="entry name" value="TPR_rpt"/>
</dbReference>
<keyword evidence="7" id="KW-1185">Reference proteome</keyword>
<dbReference type="RefSeq" id="WP_338501801.1">
    <property type="nucleotide sequence ID" value="NZ_CP145607.1"/>
</dbReference>
<dbReference type="InterPro" id="IPR027443">
    <property type="entry name" value="IPNS-like_sf"/>
</dbReference>
<evidence type="ECO:0000256" key="3">
    <source>
        <dbReference type="ARBA" id="ARBA00023002"/>
    </source>
</evidence>
<comment type="similarity">
    <text evidence="1">Belongs to the aspartyl/asparaginyl beta-hydroxylase family.</text>
</comment>
<feature type="domain" description="Aspartyl/asparaginy/proline hydroxylase" evidence="5">
    <location>
        <begin position="232"/>
        <end position="396"/>
    </location>
</feature>
<feature type="repeat" description="TPR" evidence="4">
    <location>
        <begin position="38"/>
        <end position="71"/>
    </location>
</feature>
<dbReference type="InterPro" id="IPR051821">
    <property type="entry name" value="Asp/Asn_beta-hydroxylase"/>
</dbReference>
<accession>A0ABZ2FZG2</accession>
<reference evidence="6 7" key="1">
    <citation type="submission" date="2024-02" db="EMBL/GenBank/DDBJ databases">
        <title>Full genome sequence of Sphingomonas kaistensis.</title>
        <authorList>
            <person name="Poletto B.L."/>
            <person name="Silva G."/>
            <person name="Galante D."/>
            <person name="Campos K.R."/>
            <person name="Santos M.B.N."/>
            <person name="Sacchi C.T."/>
        </authorList>
    </citation>
    <scope>NUCLEOTIDE SEQUENCE [LARGE SCALE GENOMIC DNA]</scope>
    <source>
        <strain evidence="6 7">MA4R</strain>
    </source>
</reference>
<evidence type="ECO:0000256" key="1">
    <source>
        <dbReference type="ARBA" id="ARBA00007730"/>
    </source>
</evidence>
<dbReference type="EMBL" id="CP145607">
    <property type="protein sequence ID" value="WWM69599.1"/>
    <property type="molecule type" value="Genomic_DNA"/>
</dbReference>
<dbReference type="SUPFAM" id="SSF51197">
    <property type="entry name" value="Clavaminate synthase-like"/>
    <property type="match status" value="1"/>
</dbReference>
<protein>
    <submittedName>
        <fullName evidence="6">Aspartyl/asparaginyl beta-hydroxylase domain-containing protein</fullName>
    </submittedName>
</protein>
<dbReference type="Gene3D" id="2.60.120.330">
    <property type="entry name" value="B-lactam Antibiotic, Isopenicillin N Synthase, Chain"/>
    <property type="match status" value="1"/>
</dbReference>
<dbReference type="Gene3D" id="1.25.40.10">
    <property type="entry name" value="Tetratricopeptide repeat domain"/>
    <property type="match status" value="1"/>
</dbReference>
<name>A0ABZ2FZG2_9SPHN</name>
<evidence type="ECO:0000259" key="5">
    <source>
        <dbReference type="Pfam" id="PF05118"/>
    </source>
</evidence>
<proteinExistence type="inferred from homology"/>
<evidence type="ECO:0000313" key="6">
    <source>
        <dbReference type="EMBL" id="WWM69599.1"/>
    </source>
</evidence>
<sequence>MSATDVRLAQAMQAQSRGETALASRLLAAVLADDPANPVAHNMIGLAAMARGDHRSAADHFERARAAAPDSLPVLGNLAGAYRALARDSDERDALEAALALDQRHLATLIRLAEWHERKGEAHDAAQRWAGVVALSTSVTDPSPALAERFAHAREVVSAQTDRLAAAIDRTLDATLERGDARERRRVRAAAEAMLGRRPIYVNHCEGMHYPFLPADEWFDREHFEWMEDLEAQTATIRDELIALLQSGSDHARPYVEQAPGTPDNKWSVLDRKNDWSAIHLWREGVRDDAVCAHVPETDRIINALPLCRIPGRAPTIFFSLLKAGAHIPAHTGVTNTRAIVHLPLIVPPACEFRVGGETRPWVEGQAFAFDDTIDHEAWNRSDRDRAVLIFDVWNPYLSDLETDAITAMFAMADEARDAAV</sequence>
<evidence type="ECO:0000313" key="7">
    <source>
        <dbReference type="Proteomes" id="UP001382935"/>
    </source>
</evidence>
<evidence type="ECO:0000256" key="4">
    <source>
        <dbReference type="PROSITE-ProRule" id="PRU00339"/>
    </source>
</evidence>
<dbReference type="Proteomes" id="UP001382935">
    <property type="component" value="Chromosome"/>
</dbReference>
<keyword evidence="3" id="KW-0560">Oxidoreductase</keyword>
<dbReference type="InterPro" id="IPR007803">
    <property type="entry name" value="Asp/Arg/Pro-Hydrxlase"/>
</dbReference>
<keyword evidence="4" id="KW-0802">TPR repeat</keyword>
<dbReference type="InterPro" id="IPR011990">
    <property type="entry name" value="TPR-like_helical_dom_sf"/>
</dbReference>
<dbReference type="PANTHER" id="PTHR46332:SF5">
    <property type="entry name" value="ASPARTATE BETA-HYDROXYLASE DOMAIN CONTAINING 2"/>
    <property type="match status" value="1"/>
</dbReference>
<dbReference type="SMART" id="SM00028">
    <property type="entry name" value="TPR"/>
    <property type="match status" value="2"/>
</dbReference>
<dbReference type="PROSITE" id="PS50005">
    <property type="entry name" value="TPR"/>
    <property type="match status" value="1"/>
</dbReference>
<keyword evidence="2" id="KW-0223">Dioxygenase</keyword>